<feature type="signal peptide" evidence="1">
    <location>
        <begin position="1"/>
        <end position="17"/>
    </location>
</feature>
<evidence type="ECO:0000256" key="1">
    <source>
        <dbReference type="SAM" id="SignalP"/>
    </source>
</evidence>
<proteinExistence type="predicted"/>
<organism evidence="2">
    <name type="scientific">Anopheles triannulatus</name>
    <dbReference type="NCBI Taxonomy" id="58253"/>
    <lineage>
        <taxon>Eukaryota</taxon>
        <taxon>Metazoa</taxon>
        <taxon>Ecdysozoa</taxon>
        <taxon>Arthropoda</taxon>
        <taxon>Hexapoda</taxon>
        <taxon>Insecta</taxon>
        <taxon>Pterygota</taxon>
        <taxon>Neoptera</taxon>
        <taxon>Endopterygota</taxon>
        <taxon>Diptera</taxon>
        <taxon>Nematocera</taxon>
        <taxon>Culicoidea</taxon>
        <taxon>Culicidae</taxon>
        <taxon>Anophelinae</taxon>
        <taxon>Anopheles</taxon>
    </lineage>
</organism>
<protein>
    <submittedName>
        <fullName evidence="2">Putative secreted protein</fullName>
    </submittedName>
</protein>
<keyword evidence="1" id="KW-0732">Signal</keyword>
<reference evidence="2" key="1">
    <citation type="submission" date="2018-01" db="EMBL/GenBank/DDBJ databases">
        <title>An insight into the sialome of Amazonian anophelines.</title>
        <authorList>
            <person name="Ribeiro J.M."/>
            <person name="Scarpassa V."/>
            <person name="Calvo E."/>
        </authorList>
    </citation>
    <scope>NUCLEOTIDE SEQUENCE</scope>
    <source>
        <tissue evidence="2">Salivary glands</tissue>
    </source>
</reference>
<sequence>MSCFVLALHMLPAFSLSLLIHMVLESCRHPSSFVAGSSLPSVDHSSIIEFSLHTGNRERKHTAQQKDPAVDLRSTGSFNETMMMMTAATAARRRTESQPEDDDIL</sequence>
<name>A0A2M4B526_9DIPT</name>
<evidence type="ECO:0000313" key="2">
    <source>
        <dbReference type="EMBL" id="MBW48146.1"/>
    </source>
</evidence>
<feature type="chain" id="PRO_5014663032" evidence="1">
    <location>
        <begin position="18"/>
        <end position="105"/>
    </location>
</feature>
<dbReference type="EMBL" id="GGFK01014825">
    <property type="protein sequence ID" value="MBW48146.1"/>
    <property type="molecule type" value="Transcribed_RNA"/>
</dbReference>
<dbReference type="AlphaFoldDB" id="A0A2M4B526"/>
<accession>A0A2M4B526</accession>